<dbReference type="eggNOG" id="COG2217">
    <property type="taxonomic scope" value="Bacteria"/>
</dbReference>
<dbReference type="InterPro" id="IPR036412">
    <property type="entry name" value="HAD-like_sf"/>
</dbReference>
<dbReference type="SUPFAM" id="SSF81665">
    <property type="entry name" value="Calcium ATPase, transmembrane domain M"/>
    <property type="match status" value="1"/>
</dbReference>
<dbReference type="Pfam" id="PF00702">
    <property type="entry name" value="Hydrolase"/>
    <property type="match status" value="1"/>
</dbReference>
<proteinExistence type="inferred from homology"/>
<keyword evidence="7 10" id="KW-0472">Membrane</keyword>
<dbReference type="SFLD" id="SFLDF00027">
    <property type="entry name" value="p-type_atpase"/>
    <property type="match status" value="1"/>
</dbReference>
<evidence type="ECO:0000256" key="10">
    <source>
        <dbReference type="RuleBase" id="RU362081"/>
    </source>
</evidence>
<dbReference type="PROSITE" id="PS00154">
    <property type="entry name" value="ATPASE_E1_E2"/>
    <property type="match status" value="1"/>
</dbReference>
<feature type="transmembrane region" description="Helical" evidence="10">
    <location>
        <begin position="85"/>
        <end position="104"/>
    </location>
</feature>
<evidence type="ECO:0000313" key="12">
    <source>
        <dbReference type="EMBL" id="EGJ71003.1"/>
    </source>
</evidence>
<evidence type="ECO:0000256" key="1">
    <source>
        <dbReference type="ARBA" id="ARBA00004370"/>
    </source>
</evidence>
<dbReference type="InterPro" id="IPR059000">
    <property type="entry name" value="ATPase_P-type_domA"/>
</dbReference>
<dbReference type="SFLD" id="SFLDG00002">
    <property type="entry name" value="C1.7:_P-type_atpase_like"/>
    <property type="match status" value="1"/>
</dbReference>
<dbReference type="GO" id="GO:0005886">
    <property type="term" value="C:plasma membrane"/>
    <property type="evidence" value="ECO:0007669"/>
    <property type="project" value="UniProtKB-SubCell"/>
</dbReference>
<dbReference type="PRINTS" id="PR00119">
    <property type="entry name" value="CATATPASE"/>
</dbReference>
<evidence type="ECO:0000256" key="7">
    <source>
        <dbReference type="ARBA" id="ARBA00023136"/>
    </source>
</evidence>
<dbReference type="NCBIfam" id="TIGR01494">
    <property type="entry name" value="ATPase_P-type"/>
    <property type="match status" value="1"/>
</dbReference>
<dbReference type="NCBIfam" id="TIGR01512">
    <property type="entry name" value="ATPase-IB2_Cd"/>
    <property type="match status" value="1"/>
</dbReference>
<reference evidence="12 13" key="1">
    <citation type="journal article" date="2011" name="Stand. Genomic Sci.">
        <title>Non-contiguous finished genome sequence of Bacteroides coprosuis type strain (PC139).</title>
        <authorList>
            <person name="Land M."/>
            <person name="Held B."/>
            <person name="Gronow S."/>
            <person name="Abt B."/>
            <person name="Lucas S."/>
            <person name="Del Rio T.G."/>
            <person name="Nolan M."/>
            <person name="Tice H."/>
            <person name="Cheng J.F."/>
            <person name="Pitluck S."/>
            <person name="Liolios K."/>
            <person name="Pagani I."/>
            <person name="Ivanova N."/>
            <person name="Mavromatis K."/>
            <person name="Mikhailova N."/>
            <person name="Pati A."/>
            <person name="Tapia R."/>
            <person name="Han C."/>
            <person name="Goodwin L."/>
            <person name="Chen A."/>
            <person name="Palaniappan K."/>
            <person name="Hauser L."/>
            <person name="Brambilla E.M."/>
            <person name="Rohde M."/>
            <person name="Goker M."/>
            <person name="Detter J.C."/>
            <person name="Woyke T."/>
            <person name="Bristow J."/>
            <person name="Eisen J.A."/>
            <person name="Markowitz V."/>
            <person name="Hugenholtz P."/>
            <person name="Kyrpides N.C."/>
            <person name="Klenk H.P."/>
            <person name="Lapidus A."/>
        </authorList>
    </citation>
    <scope>NUCLEOTIDE SEQUENCE</scope>
    <source>
        <strain evidence="12 13">DSM 18011</strain>
    </source>
</reference>
<keyword evidence="10" id="KW-0067">ATP-binding</keyword>
<evidence type="ECO:0000256" key="8">
    <source>
        <dbReference type="ARBA" id="ARBA00039097"/>
    </source>
</evidence>
<dbReference type="InterPro" id="IPR023299">
    <property type="entry name" value="ATPase_P-typ_cyto_dom_N"/>
</dbReference>
<comment type="similarity">
    <text evidence="2 10">Belongs to the cation transport ATPase (P-type) (TC 3.A.3) family. Type IB subfamily.</text>
</comment>
<dbReference type="SUPFAM" id="SSF56784">
    <property type="entry name" value="HAD-like"/>
    <property type="match status" value="1"/>
</dbReference>
<keyword evidence="4 10" id="KW-0479">Metal-binding</keyword>
<accession>F3ZT41</accession>
<dbReference type="Gene3D" id="2.70.150.10">
    <property type="entry name" value="Calcium-transporting ATPase, cytoplasmic transduction domain A"/>
    <property type="match status" value="1"/>
</dbReference>
<gene>
    <name evidence="12" type="ORF">Bcop_0787</name>
</gene>
<keyword evidence="6 10" id="KW-1133">Transmembrane helix</keyword>
<feature type="domain" description="P-type ATPase A" evidence="11">
    <location>
        <begin position="173"/>
        <end position="270"/>
    </location>
</feature>
<dbReference type="GO" id="GO:0046872">
    <property type="term" value="F:metal ion binding"/>
    <property type="evidence" value="ECO:0007669"/>
    <property type="project" value="UniProtKB-KW"/>
</dbReference>
<sequence length="673" mass="73086">MSKDIDTHNSASYQGAEPIHSRSYALNSENENKQNKISCSGCSHEHNHSGALDVKELAPIIFSTVLLVLGLILEHTVWGASFPSYVYPIFYILAYIPVAFPVLREAVEAVIHEKDFFNEFSLMGIATIGALSLGEYPEAVAVMLLYSIGELFQSMAVGKATKNIESLLDVRVEEARRITPTGIDIIPSEEVKIGDRIQLRVGDKLPVDGVLFSDKASFNTVALTGESVPQTKRRGEPVLAGMINLDGVIEIESSKVYKDSALSKILEMVQEATERKAKTELLMRKFARWYTPAVFWLAVVLAFLPALLVSDYVFTEWLYRALVFLVISCPCALVISIPLGYFGGIGAASRKGILFKGANYLDQMSHVNTVVVDKTGTMTEGVFEVQEVFAEGDRQSFLDITSAVESFSSHPIAQAILAYHNANQAIIDRIENIEEVAGHGVKCELDGDILLVGNYKLLDKFGVSYDSKVKEIVGTTILVSKGNQYLGAIHIADKIKEDAEEAVLSLHQSGVKNIIMLSGDNPAITQEVGDKIGIDKAIGGLLPQEKVAYVEDLKKNPKNVICFVGDGINDAPSLALSDIGIAMGAMGADAAIEVADVVIQTDQPSKISKAIKIAKATRKIVFQNIALAFSIKLFVLLLGALGIATMWEAVIADVGVTILAVLNAVRILYKKDF</sequence>
<dbReference type="Gene3D" id="3.40.1110.10">
    <property type="entry name" value="Calcium-transporting ATPase, cytoplasmic domain N"/>
    <property type="match status" value="1"/>
</dbReference>
<keyword evidence="5" id="KW-1278">Translocase</keyword>
<dbReference type="PANTHER" id="PTHR48085">
    <property type="entry name" value="CADMIUM/ZINC-TRANSPORTING ATPASE HMA2-RELATED"/>
    <property type="match status" value="1"/>
</dbReference>
<feature type="transmembrane region" description="Helical" evidence="10">
    <location>
        <begin position="289"/>
        <end position="309"/>
    </location>
</feature>
<dbReference type="InterPro" id="IPR051014">
    <property type="entry name" value="Cation_Transport_ATPase_IB"/>
</dbReference>
<protein>
    <recommendedName>
        <fullName evidence="8">P-type Zn(2+) transporter</fullName>
        <ecNumber evidence="8">7.2.2.12</ecNumber>
    </recommendedName>
</protein>
<dbReference type="InterPro" id="IPR027256">
    <property type="entry name" value="P-typ_ATPase_IB"/>
</dbReference>
<feature type="transmembrane region" description="Helical" evidence="10">
    <location>
        <begin position="621"/>
        <end position="643"/>
    </location>
</feature>
<evidence type="ECO:0000259" key="11">
    <source>
        <dbReference type="Pfam" id="PF00122"/>
    </source>
</evidence>
<dbReference type="GO" id="GO:0016887">
    <property type="term" value="F:ATP hydrolysis activity"/>
    <property type="evidence" value="ECO:0007669"/>
    <property type="project" value="InterPro"/>
</dbReference>
<evidence type="ECO:0000256" key="9">
    <source>
        <dbReference type="ARBA" id="ARBA00047308"/>
    </source>
</evidence>
<evidence type="ECO:0000256" key="6">
    <source>
        <dbReference type="ARBA" id="ARBA00022989"/>
    </source>
</evidence>
<dbReference type="Gene3D" id="3.40.50.1000">
    <property type="entry name" value="HAD superfamily/HAD-like"/>
    <property type="match status" value="1"/>
</dbReference>
<evidence type="ECO:0000256" key="5">
    <source>
        <dbReference type="ARBA" id="ARBA00022967"/>
    </source>
</evidence>
<comment type="subcellular location">
    <subcellularLocation>
        <location evidence="10">Cell membrane</location>
    </subcellularLocation>
    <subcellularLocation>
        <location evidence="1">Membrane</location>
    </subcellularLocation>
</comment>
<evidence type="ECO:0000256" key="2">
    <source>
        <dbReference type="ARBA" id="ARBA00006024"/>
    </source>
</evidence>
<dbReference type="HOGENOM" id="CLU_001771_6_2_10"/>
<dbReference type="EC" id="7.2.2.12" evidence="8"/>
<dbReference type="SFLD" id="SFLDS00003">
    <property type="entry name" value="Haloacid_Dehalogenase"/>
    <property type="match status" value="1"/>
</dbReference>
<dbReference type="PANTHER" id="PTHR48085:SF5">
    <property type="entry name" value="CADMIUM_ZINC-TRANSPORTING ATPASE HMA4-RELATED"/>
    <property type="match status" value="1"/>
</dbReference>
<dbReference type="EMBL" id="CM001167">
    <property type="protein sequence ID" value="EGJ71003.1"/>
    <property type="molecule type" value="Genomic_DNA"/>
</dbReference>
<name>F3ZT41_9BACE</name>
<organism evidence="12 13">
    <name type="scientific">Bacteroides coprosuis DSM 18011</name>
    <dbReference type="NCBI Taxonomy" id="679937"/>
    <lineage>
        <taxon>Bacteria</taxon>
        <taxon>Pseudomonadati</taxon>
        <taxon>Bacteroidota</taxon>
        <taxon>Bacteroidia</taxon>
        <taxon>Bacteroidales</taxon>
        <taxon>Bacteroidaceae</taxon>
        <taxon>Bacteroides</taxon>
    </lineage>
</organism>
<dbReference type="OrthoDB" id="1521937at2"/>
<dbReference type="InterPro" id="IPR023214">
    <property type="entry name" value="HAD_sf"/>
</dbReference>
<dbReference type="InterPro" id="IPR044492">
    <property type="entry name" value="P_typ_ATPase_HD_dom"/>
</dbReference>
<keyword evidence="13" id="KW-1185">Reference proteome</keyword>
<keyword evidence="3 10" id="KW-0812">Transmembrane</keyword>
<dbReference type="NCBIfam" id="TIGR01525">
    <property type="entry name" value="ATPase-IB_hvy"/>
    <property type="match status" value="1"/>
</dbReference>
<feature type="transmembrane region" description="Helical" evidence="10">
    <location>
        <begin position="57"/>
        <end position="73"/>
    </location>
</feature>
<evidence type="ECO:0000313" key="13">
    <source>
        <dbReference type="Proteomes" id="UP000018439"/>
    </source>
</evidence>
<dbReference type="AlphaFoldDB" id="F3ZT41"/>
<keyword evidence="10" id="KW-1003">Cell membrane</keyword>
<dbReference type="Proteomes" id="UP000018439">
    <property type="component" value="Chromosome"/>
</dbReference>
<dbReference type="GO" id="GO:0016463">
    <property type="term" value="F:P-type zinc transporter activity"/>
    <property type="evidence" value="ECO:0007669"/>
    <property type="project" value="UniProtKB-EC"/>
</dbReference>
<dbReference type="InterPro" id="IPR001757">
    <property type="entry name" value="P_typ_ATPase"/>
</dbReference>
<dbReference type="SUPFAM" id="SSF81653">
    <property type="entry name" value="Calcium ATPase, transduction domain A"/>
    <property type="match status" value="1"/>
</dbReference>
<evidence type="ECO:0000256" key="3">
    <source>
        <dbReference type="ARBA" id="ARBA00022692"/>
    </source>
</evidence>
<dbReference type="InterPro" id="IPR008250">
    <property type="entry name" value="ATPase_P-typ_transduc_dom_A_sf"/>
</dbReference>
<feature type="transmembrane region" description="Helical" evidence="10">
    <location>
        <begin position="649"/>
        <end position="669"/>
    </location>
</feature>
<comment type="catalytic activity">
    <reaction evidence="9">
        <text>Zn(2+)(in) + ATP + H2O = Zn(2+)(out) + ADP + phosphate + H(+)</text>
        <dbReference type="Rhea" id="RHEA:20621"/>
        <dbReference type="ChEBI" id="CHEBI:15377"/>
        <dbReference type="ChEBI" id="CHEBI:15378"/>
        <dbReference type="ChEBI" id="CHEBI:29105"/>
        <dbReference type="ChEBI" id="CHEBI:30616"/>
        <dbReference type="ChEBI" id="CHEBI:43474"/>
        <dbReference type="ChEBI" id="CHEBI:456216"/>
        <dbReference type="EC" id="7.2.2.12"/>
    </reaction>
</comment>
<keyword evidence="12" id="KW-0378">Hydrolase</keyword>
<dbReference type="InterPro" id="IPR023298">
    <property type="entry name" value="ATPase_P-typ_TM_dom_sf"/>
</dbReference>
<evidence type="ECO:0000256" key="4">
    <source>
        <dbReference type="ARBA" id="ARBA00022723"/>
    </source>
</evidence>
<dbReference type="GO" id="GO:0005524">
    <property type="term" value="F:ATP binding"/>
    <property type="evidence" value="ECO:0007669"/>
    <property type="project" value="UniProtKB-UniRule"/>
</dbReference>
<dbReference type="Pfam" id="PF00122">
    <property type="entry name" value="E1-E2_ATPase"/>
    <property type="match status" value="1"/>
</dbReference>
<feature type="transmembrane region" description="Helical" evidence="10">
    <location>
        <begin position="321"/>
        <end position="342"/>
    </location>
</feature>
<dbReference type="InterPro" id="IPR018303">
    <property type="entry name" value="ATPase_P-typ_P_site"/>
</dbReference>
<keyword evidence="10" id="KW-0547">Nucleotide-binding</keyword>
<dbReference type="GO" id="GO:0015086">
    <property type="term" value="F:cadmium ion transmembrane transporter activity"/>
    <property type="evidence" value="ECO:0007669"/>
    <property type="project" value="TreeGrafter"/>
</dbReference>
<dbReference type="STRING" id="679937.Bcop_0787"/>